<reference evidence="3" key="1">
    <citation type="journal article" date="2020" name="Microb. Genom.">
        <title>Genetic diversity of clinical and environmental Mucorales isolates obtained from an investigation of mucormycosis cases among solid organ transplant recipients.</title>
        <authorList>
            <person name="Nguyen M.H."/>
            <person name="Kaul D."/>
            <person name="Muto C."/>
            <person name="Cheng S.J."/>
            <person name="Richter R.A."/>
            <person name="Bruno V.M."/>
            <person name="Liu G."/>
            <person name="Beyhan S."/>
            <person name="Sundermann A.J."/>
            <person name="Mounaud S."/>
            <person name="Pasculle A.W."/>
            <person name="Nierman W.C."/>
            <person name="Driscoll E."/>
            <person name="Cumbie R."/>
            <person name="Clancy C.J."/>
            <person name="Dupont C.L."/>
        </authorList>
    </citation>
    <scope>NUCLEOTIDE SEQUENCE</scope>
    <source>
        <strain evidence="3">GL16</strain>
    </source>
</reference>
<dbReference type="GO" id="GO:0000492">
    <property type="term" value="P:box C/D snoRNP assembly"/>
    <property type="evidence" value="ECO:0007669"/>
    <property type="project" value="TreeGrafter"/>
</dbReference>
<dbReference type="InterPro" id="IPR019496">
    <property type="entry name" value="NUFIP1_cons_dom"/>
</dbReference>
<accession>A0A9P6Y4U2</accession>
<evidence type="ECO:0000259" key="2">
    <source>
        <dbReference type="Pfam" id="PF10453"/>
    </source>
</evidence>
<dbReference type="OrthoDB" id="273070at2759"/>
<dbReference type="EMBL" id="JAANIT010001595">
    <property type="protein sequence ID" value="KAG1539542.1"/>
    <property type="molecule type" value="Genomic_DNA"/>
</dbReference>
<dbReference type="AlphaFoldDB" id="A0A9P6Y4U2"/>
<evidence type="ECO:0000256" key="1">
    <source>
        <dbReference type="SAM" id="MobiDB-lite"/>
    </source>
</evidence>
<feature type="region of interest" description="Disordered" evidence="1">
    <location>
        <begin position="206"/>
        <end position="286"/>
    </location>
</feature>
<name>A0A9P6Y4U2_RHIOR</name>
<evidence type="ECO:0000313" key="4">
    <source>
        <dbReference type="Proteomes" id="UP000717996"/>
    </source>
</evidence>
<proteinExistence type="predicted"/>
<dbReference type="InterPro" id="IPR039136">
    <property type="entry name" value="NUFIP1-like"/>
</dbReference>
<dbReference type="PANTHER" id="PTHR13309:SF0">
    <property type="entry name" value="FMR1-INTERACTING PROTEIN NUFIP1"/>
    <property type="match status" value="1"/>
</dbReference>
<dbReference type="PANTHER" id="PTHR13309">
    <property type="entry name" value="NUCLEAR FRAGILE X MENTAL RETARDATION PROTEIN INTERACTING PROTEIN 1"/>
    <property type="match status" value="1"/>
</dbReference>
<dbReference type="GO" id="GO:0003723">
    <property type="term" value="F:RNA binding"/>
    <property type="evidence" value="ECO:0007669"/>
    <property type="project" value="InterPro"/>
</dbReference>
<feature type="compositionally biased region" description="Basic and acidic residues" evidence="1">
    <location>
        <begin position="211"/>
        <end position="229"/>
    </location>
</feature>
<feature type="region of interest" description="Disordered" evidence="1">
    <location>
        <begin position="164"/>
        <end position="190"/>
    </location>
</feature>
<gene>
    <name evidence="3" type="ORF">G6F51_009077</name>
</gene>
<organism evidence="3 4">
    <name type="scientific">Rhizopus oryzae</name>
    <name type="common">Mucormycosis agent</name>
    <name type="synonym">Rhizopus arrhizus var. delemar</name>
    <dbReference type="NCBI Taxonomy" id="64495"/>
    <lineage>
        <taxon>Eukaryota</taxon>
        <taxon>Fungi</taxon>
        <taxon>Fungi incertae sedis</taxon>
        <taxon>Mucoromycota</taxon>
        <taxon>Mucoromycotina</taxon>
        <taxon>Mucoromycetes</taxon>
        <taxon>Mucorales</taxon>
        <taxon>Mucorineae</taxon>
        <taxon>Rhizopodaceae</taxon>
        <taxon>Rhizopus</taxon>
    </lineage>
</organism>
<dbReference type="Proteomes" id="UP000717996">
    <property type="component" value="Unassembled WGS sequence"/>
</dbReference>
<protein>
    <recommendedName>
        <fullName evidence="2">FMR1-interacting protein 1 conserved domain-containing protein</fullName>
    </recommendedName>
</protein>
<comment type="caution">
    <text evidence="3">The sequence shown here is derived from an EMBL/GenBank/DDBJ whole genome shotgun (WGS) entry which is preliminary data.</text>
</comment>
<sequence>MNNNYNYPPQQNYQTYQAYSNYDNSYASQYPNYDYYYQQPNHQQQYYQPAIDPHTGQPSTYHIDQAASYAGHAPPLQETYDQNSLAQWNNYYAQYYPQHYQRPPPVKPNKPLNPAADTRPMSKFCCNRVLKTVQAITQHESLHIKCPHCDFMCLKSYLEEHEEQYHGKPKSKKPSRPDGIAPPNAPKLDTPEKLAAWIAERKKNWPTPANIERRTREEAEQMARGELPLKRKGNIQHNQDKRQRIENNSVENKDDDDDVMDPERDAVSSKDPSSMGKILLPEDRPKRRCLIQAKYK</sequence>
<dbReference type="GO" id="GO:0005634">
    <property type="term" value="C:nucleus"/>
    <property type="evidence" value="ECO:0007669"/>
    <property type="project" value="TreeGrafter"/>
</dbReference>
<feature type="domain" description="FMR1-interacting protein 1 conserved" evidence="2">
    <location>
        <begin position="187"/>
        <end position="226"/>
    </location>
</feature>
<dbReference type="Pfam" id="PF10453">
    <property type="entry name" value="NUFIP1"/>
    <property type="match status" value="1"/>
</dbReference>
<evidence type="ECO:0000313" key="3">
    <source>
        <dbReference type="EMBL" id="KAG1539542.1"/>
    </source>
</evidence>